<dbReference type="NCBIfam" id="TIGR01557">
    <property type="entry name" value="myb_SHAQKYF"/>
    <property type="match status" value="1"/>
</dbReference>
<dbReference type="OrthoDB" id="551907at2759"/>
<feature type="domain" description="HTH myb-type" evidence="6">
    <location>
        <begin position="60"/>
        <end position="115"/>
    </location>
</feature>
<feature type="compositionally biased region" description="Acidic residues" evidence="5">
    <location>
        <begin position="291"/>
        <end position="310"/>
    </location>
</feature>
<feature type="compositionally biased region" description="Basic and acidic residues" evidence="5">
    <location>
        <begin position="322"/>
        <end position="345"/>
    </location>
</feature>
<feature type="compositionally biased region" description="Polar residues" evidence="5">
    <location>
        <begin position="254"/>
        <end position="263"/>
    </location>
</feature>
<dbReference type="KEGG" id="egu:105045864"/>
<dbReference type="GO" id="GO:0003677">
    <property type="term" value="F:DNA binding"/>
    <property type="evidence" value="ECO:0007669"/>
    <property type="project" value="UniProtKB-KW"/>
</dbReference>
<feature type="compositionally biased region" description="Basic and acidic residues" evidence="5">
    <location>
        <begin position="8"/>
        <end position="17"/>
    </location>
</feature>
<dbReference type="FunCoup" id="A0A6I9R8I4">
    <property type="interactions" value="3"/>
</dbReference>
<dbReference type="FunFam" id="1.10.10.60:FF:000002">
    <property type="entry name" value="Myb family transcription factor"/>
    <property type="match status" value="1"/>
</dbReference>
<dbReference type="Proteomes" id="UP000504607">
    <property type="component" value="Chromosome 5"/>
</dbReference>
<name>A0A6I9R8I4_ELAGV</name>
<keyword evidence="1" id="KW-0805">Transcription regulation</keyword>
<feature type="compositionally biased region" description="Polar residues" evidence="5">
    <location>
        <begin position="31"/>
        <end position="50"/>
    </location>
</feature>
<dbReference type="Pfam" id="PF00249">
    <property type="entry name" value="Myb_DNA-binding"/>
    <property type="match status" value="1"/>
</dbReference>
<dbReference type="InterPro" id="IPR017930">
    <property type="entry name" value="Myb_dom"/>
</dbReference>
<dbReference type="InterPro" id="IPR006447">
    <property type="entry name" value="Myb_dom_plants"/>
</dbReference>
<proteinExistence type="predicted"/>
<evidence type="ECO:0000313" key="8">
    <source>
        <dbReference type="RefSeq" id="XP_010922593.1"/>
    </source>
</evidence>
<dbReference type="SUPFAM" id="SSF46689">
    <property type="entry name" value="Homeodomain-like"/>
    <property type="match status" value="1"/>
</dbReference>
<feature type="compositionally biased region" description="Polar residues" evidence="5">
    <location>
        <begin position="350"/>
        <end position="359"/>
    </location>
</feature>
<dbReference type="RefSeq" id="XP_010922593.1">
    <property type="nucleotide sequence ID" value="XM_010924291.2"/>
</dbReference>
<evidence type="ECO:0000313" key="7">
    <source>
        <dbReference type="Proteomes" id="UP000504607"/>
    </source>
</evidence>
<evidence type="ECO:0000256" key="1">
    <source>
        <dbReference type="ARBA" id="ARBA00023015"/>
    </source>
</evidence>
<evidence type="ECO:0000256" key="3">
    <source>
        <dbReference type="ARBA" id="ARBA00023163"/>
    </source>
</evidence>
<dbReference type="PANTHER" id="PTHR31314:SF164">
    <property type="entry name" value="HTH MYB-TYPE DOMAIN-CONTAINING PROTEIN"/>
    <property type="match status" value="1"/>
</dbReference>
<evidence type="ECO:0000256" key="4">
    <source>
        <dbReference type="ARBA" id="ARBA00023242"/>
    </source>
</evidence>
<feature type="region of interest" description="Disordered" evidence="5">
    <location>
        <begin position="1"/>
        <end position="53"/>
    </location>
</feature>
<keyword evidence="4" id="KW-0539">Nucleus</keyword>
<gene>
    <name evidence="8" type="primary">LOC105045864</name>
</gene>
<dbReference type="PANTHER" id="PTHR31314">
    <property type="entry name" value="MYB FAMILY TRANSCRIPTION FACTOR PHL7-LIKE"/>
    <property type="match status" value="1"/>
</dbReference>
<dbReference type="PROSITE" id="PS51294">
    <property type="entry name" value="HTH_MYB"/>
    <property type="match status" value="1"/>
</dbReference>
<keyword evidence="7" id="KW-1185">Reference proteome</keyword>
<dbReference type="GO" id="GO:0003700">
    <property type="term" value="F:DNA-binding transcription factor activity"/>
    <property type="evidence" value="ECO:0007669"/>
    <property type="project" value="InterPro"/>
</dbReference>
<dbReference type="GeneID" id="105045864"/>
<protein>
    <submittedName>
        <fullName evidence="8">Uncharacterized protein LOC105045864</fullName>
    </submittedName>
</protein>
<dbReference type="InParanoid" id="A0A6I9R8I4"/>
<reference evidence="8" key="1">
    <citation type="submission" date="2025-08" db="UniProtKB">
        <authorList>
            <consortium name="RefSeq"/>
        </authorList>
    </citation>
    <scope>IDENTIFICATION</scope>
</reference>
<dbReference type="Gene3D" id="1.10.10.60">
    <property type="entry name" value="Homeodomain-like"/>
    <property type="match status" value="1"/>
</dbReference>
<accession>A0A6I9R8I4</accession>
<dbReference type="InterPro" id="IPR046955">
    <property type="entry name" value="PHR1-like"/>
</dbReference>
<dbReference type="AlphaFoldDB" id="A0A6I9R8I4"/>
<evidence type="ECO:0000256" key="2">
    <source>
        <dbReference type="ARBA" id="ARBA00023125"/>
    </source>
</evidence>
<keyword evidence="3" id="KW-0804">Transcription</keyword>
<evidence type="ECO:0000256" key="5">
    <source>
        <dbReference type="SAM" id="MobiDB-lite"/>
    </source>
</evidence>
<dbReference type="InterPro" id="IPR009057">
    <property type="entry name" value="Homeodomain-like_sf"/>
</dbReference>
<feature type="compositionally biased region" description="Low complexity" evidence="5">
    <location>
        <begin position="311"/>
        <end position="321"/>
    </location>
</feature>
<organism evidence="7 8">
    <name type="scientific">Elaeis guineensis var. tenera</name>
    <name type="common">Oil palm</name>
    <dbReference type="NCBI Taxonomy" id="51953"/>
    <lineage>
        <taxon>Eukaryota</taxon>
        <taxon>Viridiplantae</taxon>
        <taxon>Streptophyta</taxon>
        <taxon>Embryophyta</taxon>
        <taxon>Tracheophyta</taxon>
        <taxon>Spermatophyta</taxon>
        <taxon>Magnoliopsida</taxon>
        <taxon>Liliopsida</taxon>
        <taxon>Arecaceae</taxon>
        <taxon>Arecoideae</taxon>
        <taxon>Cocoseae</taxon>
        <taxon>Elaeidinae</taxon>
        <taxon>Elaeis</taxon>
    </lineage>
</organism>
<sequence>MGSMSSESSRKSLSKVDEVEEDGVNNLRHGGSSSNSTVEESGRKASSGTVRQYVRSKNPRLRWTPELHLCFVHAIETLGGQDRATPKMVLQLMNVKGLSIAHVKSHLQMYRSKKIDDSGQVIADPRSVMQGREQHINNLSHLPMLHSFHQWPISNSRFDDYFWASPRNWMHNQVLGRAMNSTGEPRSYGSITEMVFRGGDRLKSNQDFHTKDSSLDHRASRELCEASGLHDYRLAATQYRPQERETCFITQFQETNPQGQSSMRWKADDHGPDLNLSLNIGPRREKKQRWEEEEEGGGGEEEEEEEEEVDSSLSLSLFSPSRIERCSRDAEKASKHNRWEEEVGKGKNARVTSTLDLTI</sequence>
<feature type="region of interest" description="Disordered" evidence="5">
    <location>
        <begin position="254"/>
        <end position="359"/>
    </location>
</feature>
<keyword evidence="2" id="KW-0238">DNA-binding</keyword>
<evidence type="ECO:0000259" key="6">
    <source>
        <dbReference type="PROSITE" id="PS51294"/>
    </source>
</evidence>
<dbReference type="InterPro" id="IPR001005">
    <property type="entry name" value="SANT/Myb"/>
</dbReference>